<feature type="non-terminal residue" evidence="1">
    <location>
        <position position="1"/>
    </location>
</feature>
<comment type="caution">
    <text evidence="1">The sequence shown here is derived from an EMBL/GenBank/DDBJ whole genome shotgun (WGS) entry which is preliminary data.</text>
</comment>
<reference evidence="1" key="1">
    <citation type="submission" date="2021-06" db="EMBL/GenBank/DDBJ databases">
        <authorList>
            <person name="Kallberg Y."/>
            <person name="Tangrot J."/>
            <person name="Rosling A."/>
        </authorList>
    </citation>
    <scope>NUCLEOTIDE SEQUENCE</scope>
    <source>
        <strain evidence="1">MA461A</strain>
    </source>
</reference>
<protein>
    <submittedName>
        <fullName evidence="1">23120_t:CDS:1</fullName>
    </submittedName>
</protein>
<evidence type="ECO:0000313" key="1">
    <source>
        <dbReference type="EMBL" id="CAG8836219.1"/>
    </source>
</evidence>
<evidence type="ECO:0000313" key="2">
    <source>
        <dbReference type="Proteomes" id="UP000789920"/>
    </source>
</evidence>
<sequence length="185" mass="21510">PQKSKLFREKGVQTNLEAEKSSEIEKEAKRFSEEKIRNLQEDIQNLNQEKQELIEKIKELENGKSILTKEEQEFIDFVVSNFNFEDYEQMKSAISDLSETLGERFEKQEETSFPNLKQIRQNGELSISTLMMQIEELSLAILSLIIKGDEEVIKKIKENIKLAHDFLLLLPKIEASKEGSESEEE</sequence>
<organism evidence="1 2">
    <name type="scientific">Racocetra persica</name>
    <dbReference type="NCBI Taxonomy" id="160502"/>
    <lineage>
        <taxon>Eukaryota</taxon>
        <taxon>Fungi</taxon>
        <taxon>Fungi incertae sedis</taxon>
        <taxon>Mucoromycota</taxon>
        <taxon>Glomeromycotina</taxon>
        <taxon>Glomeromycetes</taxon>
        <taxon>Diversisporales</taxon>
        <taxon>Gigasporaceae</taxon>
        <taxon>Racocetra</taxon>
    </lineage>
</organism>
<keyword evidence="2" id="KW-1185">Reference proteome</keyword>
<dbReference type="EMBL" id="CAJVQC010114025">
    <property type="protein sequence ID" value="CAG8836219.1"/>
    <property type="molecule type" value="Genomic_DNA"/>
</dbReference>
<accession>A0ACA9SES1</accession>
<name>A0ACA9SES1_9GLOM</name>
<gene>
    <name evidence="1" type="ORF">RPERSI_LOCUS29852</name>
</gene>
<dbReference type="Proteomes" id="UP000789920">
    <property type="component" value="Unassembled WGS sequence"/>
</dbReference>
<proteinExistence type="predicted"/>